<keyword evidence="3" id="KW-1133">Transmembrane helix</keyword>
<dbReference type="Proteomes" id="UP001597124">
    <property type="component" value="Unassembled WGS sequence"/>
</dbReference>
<keyword evidence="1" id="KW-0175">Coiled coil</keyword>
<keyword evidence="6" id="KW-1185">Reference proteome</keyword>
<comment type="caution">
    <text evidence="5">The sequence shown here is derived from an EMBL/GenBank/DDBJ whole genome shotgun (WGS) entry which is preliminary data.</text>
</comment>
<accession>A0ABW3C160</accession>
<sequence length="918" mass="97110">MAEIDPVILQLIADTKKYQVDVQNATRVVEQRLDAQGRSVQRLEKQFKASSGRISATMKGLAGSLAAAFSVRQVQQYADSYTQYTNQLKVAGLEGEALAKTQEELFGIAQRYGVELESLGTLYSRGAQVSRELGASQAELIQFSSGVAAALKVQGGAASSAQGALLQLSQALGSGTVRAEEFNSINEGALPILKAVAANLDAAGGSVAKLKNLVNDGKVSSDAFFRAFLKGTADLEAQAARSSLTIGNSFTVLNNALGKFIGETDQSLSATERVSQAIIGLSENLDTVSTALVVISTVMVGRFAAGMVAGATATGLTSTAVFALQARAAGAATTMEALALTSRAAGTSMLAAFGGPVGLAVTALVGGIIYLATRTNDSRDAALDLAVAHREASKAEDEHRKVLTELNTKMGEGAKIARDAAKAAREKAQADLAQAQAALKAAIAEREKAKAQAATAAEIARAQSGAGEDRRYSVLGAQVAGRAGVAKKDASVIEAQADIITLERRLKELQDGLDGPGASDKPIKLIDKGKKSKGPTAAELEARHNQEMSRLRMEELSARLDLVTGAEERAALQKALLDEEYKARKAEILADEDLTKARKAEQLKALDVLYKNGGLYGDAVSREKRAQLEEEALDIASARNENERDLLSSDLQLADNREQRRDIELRLLDLAYDQERAELEAVLASVAATDAQKKIAAERLRILDRLKSSDTAAVNREYESPVERYRRGLEEDAGNLNDIVEESAIDAMDRFGDSIANTSAEYLKLGGVAGDVINGIIRDLIRLAVQQTVVKSIMGAISSAFGGSVASDSVNAFDSNFRGLASGTNYAHGGMYNVGESGPERVFLPRGSKVMPATQTAAMGRNSQPMQVVVRVAPSPYFDATVDSRAANVAAPMAIASGVESSRQAQQSMMRRGRNRIP</sequence>
<evidence type="ECO:0000259" key="4">
    <source>
        <dbReference type="Pfam" id="PF20155"/>
    </source>
</evidence>
<feature type="transmembrane region" description="Helical" evidence="3">
    <location>
        <begin position="349"/>
        <end position="372"/>
    </location>
</feature>
<name>A0ABW3C160_SPHXN</name>
<evidence type="ECO:0000256" key="2">
    <source>
        <dbReference type="SAM" id="MobiDB-lite"/>
    </source>
</evidence>
<gene>
    <name evidence="5" type="ORF">ACFQ00_07705</name>
</gene>
<dbReference type="Pfam" id="PF20155">
    <property type="entry name" value="TMP_3"/>
    <property type="match status" value="1"/>
</dbReference>
<evidence type="ECO:0000256" key="3">
    <source>
        <dbReference type="SAM" id="Phobius"/>
    </source>
</evidence>
<dbReference type="InterPro" id="IPR013491">
    <property type="entry name" value="Tape_meas_N"/>
</dbReference>
<protein>
    <submittedName>
        <fullName evidence="5">Tape measure protein</fullName>
    </submittedName>
</protein>
<feature type="region of interest" description="Disordered" evidence="2">
    <location>
        <begin position="511"/>
        <end position="537"/>
    </location>
</feature>
<reference evidence="6" key="1">
    <citation type="journal article" date="2019" name="Int. J. Syst. Evol. Microbiol.">
        <title>The Global Catalogue of Microorganisms (GCM) 10K type strain sequencing project: providing services to taxonomists for standard genome sequencing and annotation.</title>
        <authorList>
            <consortium name="The Broad Institute Genomics Platform"/>
            <consortium name="The Broad Institute Genome Sequencing Center for Infectious Disease"/>
            <person name="Wu L."/>
            <person name="Ma J."/>
        </authorList>
    </citation>
    <scope>NUCLEOTIDE SEQUENCE [LARGE SCALE GENOMIC DNA]</scope>
    <source>
        <strain evidence="6">CCUG 52537</strain>
    </source>
</reference>
<dbReference type="EMBL" id="JBHTIK010000004">
    <property type="protein sequence ID" value="MFD0848203.1"/>
    <property type="molecule type" value="Genomic_DNA"/>
</dbReference>
<dbReference type="RefSeq" id="WP_381488565.1">
    <property type="nucleotide sequence ID" value="NZ_JBHTIK010000004.1"/>
</dbReference>
<dbReference type="NCBIfam" id="TIGR02675">
    <property type="entry name" value="tape_meas_nterm"/>
    <property type="match status" value="1"/>
</dbReference>
<proteinExistence type="predicted"/>
<keyword evidence="3" id="KW-0472">Membrane</keyword>
<feature type="domain" description="Tape measure protein N-terminal" evidence="4">
    <location>
        <begin position="72"/>
        <end position="266"/>
    </location>
</feature>
<feature type="coiled-coil region" evidence="1">
    <location>
        <begin position="418"/>
        <end position="459"/>
    </location>
</feature>
<keyword evidence="3" id="KW-0812">Transmembrane</keyword>
<organism evidence="5 6">
    <name type="scientific">Sphingosinicella xenopeptidilytica</name>
    <dbReference type="NCBI Taxonomy" id="364098"/>
    <lineage>
        <taxon>Bacteria</taxon>
        <taxon>Pseudomonadati</taxon>
        <taxon>Pseudomonadota</taxon>
        <taxon>Alphaproteobacteria</taxon>
        <taxon>Sphingomonadales</taxon>
        <taxon>Sphingosinicellaceae</taxon>
        <taxon>Sphingosinicella</taxon>
    </lineage>
</organism>
<evidence type="ECO:0000313" key="6">
    <source>
        <dbReference type="Proteomes" id="UP001597124"/>
    </source>
</evidence>
<evidence type="ECO:0000256" key="1">
    <source>
        <dbReference type="SAM" id="Coils"/>
    </source>
</evidence>
<evidence type="ECO:0000313" key="5">
    <source>
        <dbReference type="EMBL" id="MFD0848203.1"/>
    </source>
</evidence>